<dbReference type="Pfam" id="PF01381">
    <property type="entry name" value="HTH_3"/>
    <property type="match status" value="1"/>
</dbReference>
<evidence type="ECO:0000259" key="1">
    <source>
        <dbReference type="PROSITE" id="PS50943"/>
    </source>
</evidence>
<protein>
    <submittedName>
        <fullName evidence="2">Putative zinc finger/helix-turn-helix protein, YgiT family</fullName>
    </submittedName>
</protein>
<sequence length="66" mass="7718">MIDNMELGYTPRNLRSIRKKYGLTQQAVADLLDVTISALQRWEADIDLKSHADMPIRKWFELLSKL</sequence>
<reference evidence="2" key="1">
    <citation type="journal article" date="2021" name="Proc. Natl. Acad. Sci. U.S.A.">
        <title>A Catalog of Tens of Thousands of Viruses from Human Metagenomes Reveals Hidden Associations with Chronic Diseases.</title>
        <authorList>
            <person name="Tisza M.J."/>
            <person name="Buck C.B."/>
        </authorList>
    </citation>
    <scope>NUCLEOTIDE SEQUENCE</scope>
    <source>
        <strain evidence="2">Ct6Sz5</strain>
    </source>
</reference>
<dbReference type="InterPro" id="IPR010982">
    <property type="entry name" value="Lambda_DNA-bd_dom_sf"/>
</dbReference>
<dbReference type="Gene3D" id="1.10.260.40">
    <property type="entry name" value="lambda repressor-like DNA-binding domains"/>
    <property type="match status" value="1"/>
</dbReference>
<dbReference type="SUPFAM" id="SSF47413">
    <property type="entry name" value="lambda repressor-like DNA-binding domains"/>
    <property type="match status" value="1"/>
</dbReference>
<proteinExistence type="predicted"/>
<dbReference type="CDD" id="cd00093">
    <property type="entry name" value="HTH_XRE"/>
    <property type="match status" value="1"/>
</dbReference>
<dbReference type="PROSITE" id="PS50943">
    <property type="entry name" value="HTH_CROC1"/>
    <property type="match status" value="1"/>
</dbReference>
<dbReference type="EMBL" id="BK015002">
    <property type="protein sequence ID" value="DAD86549.1"/>
    <property type="molecule type" value="Genomic_DNA"/>
</dbReference>
<evidence type="ECO:0000313" key="2">
    <source>
        <dbReference type="EMBL" id="DAD86549.1"/>
    </source>
</evidence>
<accession>A0A8S5MVW7</accession>
<dbReference type="GO" id="GO:0003677">
    <property type="term" value="F:DNA binding"/>
    <property type="evidence" value="ECO:0007669"/>
    <property type="project" value="InterPro"/>
</dbReference>
<feature type="domain" description="HTH cro/C1-type" evidence="1">
    <location>
        <begin position="14"/>
        <end position="43"/>
    </location>
</feature>
<organism evidence="2">
    <name type="scientific">Inoviridae sp. ct6Sz5</name>
    <dbReference type="NCBI Taxonomy" id="2826758"/>
    <lineage>
        <taxon>Viruses</taxon>
        <taxon>Monodnaviria</taxon>
        <taxon>Loebvirae</taxon>
        <taxon>Hofneiviricota</taxon>
        <taxon>Faserviricetes</taxon>
        <taxon>Tubulavirales</taxon>
        <taxon>Inoviridae</taxon>
    </lineage>
</organism>
<name>A0A8S5MVW7_9VIRU</name>
<dbReference type="InterPro" id="IPR001387">
    <property type="entry name" value="Cro/C1-type_HTH"/>
</dbReference>